<evidence type="ECO:0000256" key="7">
    <source>
        <dbReference type="SAM" id="Phobius"/>
    </source>
</evidence>
<evidence type="ECO:0000256" key="1">
    <source>
        <dbReference type="ARBA" id="ARBA00004141"/>
    </source>
</evidence>
<feature type="transmembrane region" description="Helical" evidence="7">
    <location>
        <begin position="107"/>
        <end position="129"/>
    </location>
</feature>
<evidence type="ECO:0008006" key="10">
    <source>
        <dbReference type="Google" id="ProtNLM"/>
    </source>
</evidence>
<evidence type="ECO:0000313" key="8">
    <source>
        <dbReference type="EMBL" id="KAJ0395076.1"/>
    </source>
</evidence>
<evidence type="ECO:0000256" key="2">
    <source>
        <dbReference type="ARBA" id="ARBA00005982"/>
    </source>
</evidence>
<feature type="transmembrane region" description="Helical" evidence="7">
    <location>
        <begin position="467"/>
        <end position="490"/>
    </location>
</feature>
<feature type="transmembrane region" description="Helical" evidence="7">
    <location>
        <begin position="346"/>
        <end position="364"/>
    </location>
</feature>
<accession>A0AAD5LXA0</accession>
<name>A0AAD5LXA0_PYTIN</name>
<dbReference type="InterPro" id="IPR036259">
    <property type="entry name" value="MFS_trans_sf"/>
</dbReference>
<dbReference type="GO" id="GO:0022857">
    <property type="term" value="F:transmembrane transporter activity"/>
    <property type="evidence" value="ECO:0007669"/>
    <property type="project" value="InterPro"/>
</dbReference>
<protein>
    <recommendedName>
        <fullName evidence="10">Proton-dependent Oligopeptide Transporter (POT) Family</fullName>
    </recommendedName>
</protein>
<evidence type="ECO:0000256" key="6">
    <source>
        <dbReference type="SAM" id="MobiDB-lite"/>
    </source>
</evidence>
<feature type="transmembrane region" description="Helical" evidence="7">
    <location>
        <begin position="298"/>
        <end position="325"/>
    </location>
</feature>
<dbReference type="GO" id="GO:0016020">
    <property type="term" value="C:membrane"/>
    <property type="evidence" value="ECO:0007669"/>
    <property type="project" value="UniProtKB-SubCell"/>
</dbReference>
<dbReference type="EMBL" id="JAKCXM010000365">
    <property type="protein sequence ID" value="KAJ0395076.1"/>
    <property type="molecule type" value="Genomic_DNA"/>
</dbReference>
<organism evidence="8 9">
    <name type="scientific">Pythium insidiosum</name>
    <name type="common">Pythiosis disease agent</name>
    <dbReference type="NCBI Taxonomy" id="114742"/>
    <lineage>
        <taxon>Eukaryota</taxon>
        <taxon>Sar</taxon>
        <taxon>Stramenopiles</taxon>
        <taxon>Oomycota</taxon>
        <taxon>Peronosporomycetes</taxon>
        <taxon>Pythiales</taxon>
        <taxon>Pythiaceae</taxon>
        <taxon>Pythium</taxon>
    </lineage>
</organism>
<dbReference type="SUPFAM" id="SSF103473">
    <property type="entry name" value="MFS general substrate transporter"/>
    <property type="match status" value="2"/>
</dbReference>
<dbReference type="AlphaFoldDB" id="A0AAD5LXA0"/>
<comment type="subcellular location">
    <subcellularLocation>
        <location evidence="1">Membrane</location>
        <topology evidence="1">Multi-pass membrane protein</topology>
    </subcellularLocation>
</comment>
<dbReference type="Gene3D" id="1.20.1250.20">
    <property type="entry name" value="MFS general substrate transporter like domains"/>
    <property type="match status" value="1"/>
</dbReference>
<keyword evidence="3 7" id="KW-0812">Transmembrane</keyword>
<evidence type="ECO:0000313" key="9">
    <source>
        <dbReference type="Proteomes" id="UP001209570"/>
    </source>
</evidence>
<proteinExistence type="inferred from homology"/>
<feature type="region of interest" description="Disordered" evidence="6">
    <location>
        <begin position="1"/>
        <end position="35"/>
    </location>
</feature>
<dbReference type="InterPro" id="IPR000109">
    <property type="entry name" value="POT_fam"/>
</dbReference>
<keyword evidence="5 7" id="KW-0472">Membrane</keyword>
<dbReference type="PANTHER" id="PTHR11654">
    <property type="entry name" value="OLIGOPEPTIDE TRANSPORTER-RELATED"/>
    <property type="match status" value="1"/>
</dbReference>
<evidence type="ECO:0000256" key="5">
    <source>
        <dbReference type="ARBA" id="ARBA00023136"/>
    </source>
</evidence>
<evidence type="ECO:0000256" key="3">
    <source>
        <dbReference type="ARBA" id="ARBA00022692"/>
    </source>
</evidence>
<feature type="transmembrane region" description="Helical" evidence="7">
    <location>
        <begin position="270"/>
        <end position="292"/>
    </location>
</feature>
<comment type="caution">
    <text evidence="8">The sequence shown here is derived from an EMBL/GenBank/DDBJ whole genome shotgun (WGS) entry which is preliminary data.</text>
</comment>
<comment type="similarity">
    <text evidence="2">Belongs to the major facilitator superfamily. Proton-dependent oligopeptide transporter (POT/PTR) (TC 2.A.17) family.</text>
</comment>
<feature type="transmembrane region" description="Helical" evidence="7">
    <location>
        <begin position="214"/>
        <end position="237"/>
    </location>
</feature>
<feature type="transmembrane region" description="Helical" evidence="7">
    <location>
        <begin position="502"/>
        <end position="521"/>
    </location>
</feature>
<feature type="transmembrane region" description="Helical" evidence="7">
    <location>
        <begin position="182"/>
        <end position="202"/>
    </location>
</feature>
<feature type="transmembrane region" description="Helical" evidence="7">
    <location>
        <begin position="394"/>
        <end position="415"/>
    </location>
</feature>
<gene>
    <name evidence="8" type="ORF">P43SY_003136</name>
</gene>
<reference evidence="8" key="1">
    <citation type="submission" date="2021-12" db="EMBL/GenBank/DDBJ databases">
        <title>Prjna785345.</title>
        <authorList>
            <person name="Rujirawat T."/>
            <person name="Krajaejun T."/>
        </authorList>
    </citation>
    <scope>NUCLEOTIDE SEQUENCE</scope>
    <source>
        <strain evidence="8">Pi057C3</strain>
    </source>
</reference>
<keyword evidence="4 7" id="KW-1133">Transmembrane helix</keyword>
<keyword evidence="9" id="KW-1185">Reference proteome</keyword>
<evidence type="ECO:0000256" key="4">
    <source>
        <dbReference type="ARBA" id="ARBA00022989"/>
    </source>
</evidence>
<sequence length="575" mass="62790">MVTKPKAKRPSQAAAHSRETESLLPVAGSPEGSSAPHKSIILNVCSFILVTERLAYYGLTGSLPIFFRKNLGINSVLATELNSAFTSLSYLTPLIGAYVADRHLGRFTTIVGFSLLYLAGLALCVVASVPNVSSLPLFMLGLFGGVAFGAGGIKPNVVVLGADQFNIDIPAQRAEKDSFFNWFYWAINIGATFSYGVLTNIAVNGIPPYISQAYGFFASFFVPSAVFVVAFFVFYCGKDRYRRVPPKGSALSTFFAVLFEAGRHSRRGKLVLSGGFAFIPGIIFTTISYFVTDPVWHMIFALSGSGAVFYGTFVLIFSGNCTAWLRRATRPSGGSFTTSQVNDVSQVMRLMPYLSIIIIFWAVYGQQGSNFVLQGCQMDLRFGSSQSDDGQPTLISSAMLSVLDSSVILIFIPIFDKLVYPFMAAISVWWQTPQYLLIGISEILTSISSYDLFYSEVPESMRSVCQALNLLTTTLGYIVAGGLNSVFSFWITSDLNEGKLEYIFYVMAILVLVNIIAFIYVSQSFEYHVPPPRDKASIVSGFSPALPRAARSLLGTFLSASIRPVPYLPVSQMKT</sequence>
<dbReference type="Pfam" id="PF00854">
    <property type="entry name" value="PTR2"/>
    <property type="match status" value="2"/>
</dbReference>
<feature type="transmembrane region" description="Helical" evidence="7">
    <location>
        <begin position="135"/>
        <end position="153"/>
    </location>
</feature>
<dbReference type="Proteomes" id="UP001209570">
    <property type="component" value="Unassembled WGS sequence"/>
</dbReference>